<organism evidence="2 3">
    <name type="scientific">Pseudogemmobacter humi</name>
    <dbReference type="NCBI Taxonomy" id="2483812"/>
    <lineage>
        <taxon>Bacteria</taxon>
        <taxon>Pseudomonadati</taxon>
        <taxon>Pseudomonadota</taxon>
        <taxon>Alphaproteobacteria</taxon>
        <taxon>Rhodobacterales</taxon>
        <taxon>Paracoccaceae</taxon>
        <taxon>Pseudogemmobacter</taxon>
    </lineage>
</organism>
<evidence type="ECO:0000256" key="1">
    <source>
        <dbReference type="SAM" id="SignalP"/>
    </source>
</evidence>
<gene>
    <name evidence="2" type="ORF">XINFAN_04213</name>
</gene>
<reference evidence="2 3" key="1">
    <citation type="submission" date="2018-11" db="EMBL/GenBank/DDBJ databases">
        <authorList>
            <person name="Criscuolo A."/>
        </authorList>
    </citation>
    <scope>NUCLEOTIDE SEQUENCE [LARGE SCALE GENOMIC DNA]</scope>
    <source>
        <strain evidence="2">ACIP111625</strain>
    </source>
</reference>
<keyword evidence="3" id="KW-1185">Reference proteome</keyword>
<dbReference type="AlphaFoldDB" id="A0A3P5Y0N7"/>
<dbReference type="EMBL" id="UXAW01000142">
    <property type="protein sequence ID" value="VDC34015.1"/>
    <property type="molecule type" value="Genomic_DNA"/>
</dbReference>
<name>A0A3P5Y0N7_9RHOB</name>
<proteinExistence type="predicted"/>
<evidence type="ECO:0000313" key="3">
    <source>
        <dbReference type="Proteomes" id="UP000277498"/>
    </source>
</evidence>
<feature type="signal peptide" evidence="1">
    <location>
        <begin position="1"/>
        <end position="21"/>
    </location>
</feature>
<sequence>MIRITFIMSGLLLLAGCAAHREPAANCWQHRVAFVEADTATPDCIFTPLAGPAGGVDV</sequence>
<dbReference type="PROSITE" id="PS51257">
    <property type="entry name" value="PROKAR_LIPOPROTEIN"/>
    <property type="match status" value="1"/>
</dbReference>
<evidence type="ECO:0000313" key="2">
    <source>
        <dbReference type="EMBL" id="VDC34015.1"/>
    </source>
</evidence>
<evidence type="ECO:0008006" key="4">
    <source>
        <dbReference type="Google" id="ProtNLM"/>
    </source>
</evidence>
<feature type="chain" id="PRO_5018254992" description="Lipoprotein" evidence="1">
    <location>
        <begin position="22"/>
        <end position="58"/>
    </location>
</feature>
<accession>A0A3P5Y0N7</accession>
<protein>
    <recommendedName>
        <fullName evidence="4">Lipoprotein</fullName>
    </recommendedName>
</protein>
<keyword evidence="1" id="KW-0732">Signal</keyword>
<dbReference type="Proteomes" id="UP000277498">
    <property type="component" value="Unassembled WGS sequence"/>
</dbReference>